<dbReference type="AlphaFoldDB" id="A0A448X7D1"/>
<reference evidence="2" key="1">
    <citation type="submission" date="2018-11" db="EMBL/GenBank/DDBJ databases">
        <authorList>
            <consortium name="Pathogen Informatics"/>
        </authorList>
    </citation>
    <scope>NUCLEOTIDE SEQUENCE</scope>
</reference>
<name>A0A448X7D1_9PLAT</name>
<feature type="chain" id="PRO_5019201539" evidence="1">
    <location>
        <begin position="17"/>
        <end position="131"/>
    </location>
</feature>
<evidence type="ECO:0000313" key="2">
    <source>
        <dbReference type="EMBL" id="VEL29898.1"/>
    </source>
</evidence>
<protein>
    <submittedName>
        <fullName evidence="2">Uncharacterized protein</fullName>
    </submittedName>
</protein>
<evidence type="ECO:0000313" key="3">
    <source>
        <dbReference type="Proteomes" id="UP000784294"/>
    </source>
</evidence>
<dbReference type="EMBL" id="CAAALY010107376">
    <property type="protein sequence ID" value="VEL29898.1"/>
    <property type="molecule type" value="Genomic_DNA"/>
</dbReference>
<comment type="caution">
    <text evidence="2">The sequence shown here is derived from an EMBL/GenBank/DDBJ whole genome shotgun (WGS) entry which is preliminary data.</text>
</comment>
<proteinExistence type="predicted"/>
<organism evidence="2 3">
    <name type="scientific">Protopolystoma xenopodis</name>
    <dbReference type="NCBI Taxonomy" id="117903"/>
    <lineage>
        <taxon>Eukaryota</taxon>
        <taxon>Metazoa</taxon>
        <taxon>Spiralia</taxon>
        <taxon>Lophotrochozoa</taxon>
        <taxon>Platyhelminthes</taxon>
        <taxon>Monogenea</taxon>
        <taxon>Polyopisthocotylea</taxon>
        <taxon>Polystomatidea</taxon>
        <taxon>Polystomatidae</taxon>
        <taxon>Protopolystoma</taxon>
    </lineage>
</organism>
<feature type="signal peptide" evidence="1">
    <location>
        <begin position="1"/>
        <end position="16"/>
    </location>
</feature>
<sequence>MFTFLYLSVLFAHLRTSRLTTRPGYASCLSTCCSNCLGSSAIVTSIALFAPTNCCFGNLVFQPPHIFIIVVVPILSASKLSFVLSSSTCSCHESPFALSSARDAFINLSFPPTSLDVSDSPFLLHLSFGMS</sequence>
<gene>
    <name evidence="2" type="ORF">PXEA_LOCUS23338</name>
</gene>
<keyword evidence="3" id="KW-1185">Reference proteome</keyword>
<dbReference type="Proteomes" id="UP000784294">
    <property type="component" value="Unassembled WGS sequence"/>
</dbReference>
<keyword evidence="1" id="KW-0732">Signal</keyword>
<evidence type="ECO:0000256" key="1">
    <source>
        <dbReference type="SAM" id="SignalP"/>
    </source>
</evidence>
<accession>A0A448X7D1</accession>